<reference evidence="3 4" key="1">
    <citation type="journal article" date="2019" name="Int. J. Syst. Evol. Microbiol.">
        <title>The Global Catalogue of Microorganisms (GCM) 10K type strain sequencing project: providing services to taxonomists for standard genome sequencing and annotation.</title>
        <authorList>
            <consortium name="The Broad Institute Genomics Platform"/>
            <consortium name="The Broad Institute Genome Sequencing Center for Infectious Disease"/>
            <person name="Wu L."/>
            <person name="Ma J."/>
        </authorList>
    </citation>
    <scope>NUCLEOTIDE SEQUENCE [LARGE SCALE GENOMIC DNA]</scope>
    <source>
        <strain evidence="3 4">JCM 11136</strain>
    </source>
</reference>
<gene>
    <name evidence="3" type="ORF">GCM10009560_50090</name>
</gene>
<feature type="compositionally biased region" description="Polar residues" evidence="1">
    <location>
        <begin position="24"/>
        <end position="40"/>
    </location>
</feature>
<feature type="transmembrane region" description="Helical" evidence="2">
    <location>
        <begin position="72"/>
        <end position="93"/>
    </location>
</feature>
<dbReference type="RefSeq" id="WP_343952449.1">
    <property type="nucleotide sequence ID" value="NZ_BAAAHQ010000025.1"/>
</dbReference>
<proteinExistence type="predicted"/>
<sequence>MTDPPVPKKAAARGKRAAEISDNRGITQQGDNSAAGQVQAGTVGEIHVHVAPPRKSSGKKSPDPPDEGRRRLLLMIAVGAVGTVGLAGGGFWVQQNLTQLTPVFGGGWEALFASEEIGEVFRRQRLDVDVNNLSGIDMTYIQGEDLDRYHFFLCPADSIAAAVKNNFRASGQSPSNPRLVFQAPMVVLVHRALLECLVGQSLVRSENGFHVFDVLRYLDHRLKKPNWTWGSIGAPEAVAQGDSQVEVVSGAPCSAGGGDLYLSLLIHAHRKNYRTDKVRLVNDLQRLFLNSWPASSSGLLQEFFSSQQYPMAFVYEHDALKYLADQQGIAPDNYRLLYPDPGVISKHLFVGRDDEDGSELVGDLLTSREVQQIMARRFFLRGADAELFEQAVIAHGMTGCIRQGDAVGSLALPIPSDIAPFPRPDLMIEFRNEIVACA</sequence>
<keyword evidence="4" id="KW-1185">Reference proteome</keyword>
<evidence type="ECO:0000313" key="3">
    <source>
        <dbReference type="EMBL" id="GAA0939394.1"/>
    </source>
</evidence>
<evidence type="ECO:0000256" key="2">
    <source>
        <dbReference type="SAM" id="Phobius"/>
    </source>
</evidence>
<evidence type="ECO:0000313" key="4">
    <source>
        <dbReference type="Proteomes" id="UP001501578"/>
    </source>
</evidence>
<organism evidence="3 4">
    <name type="scientific">Nonomuraea longicatena</name>
    <dbReference type="NCBI Taxonomy" id="83682"/>
    <lineage>
        <taxon>Bacteria</taxon>
        <taxon>Bacillati</taxon>
        <taxon>Actinomycetota</taxon>
        <taxon>Actinomycetes</taxon>
        <taxon>Streptosporangiales</taxon>
        <taxon>Streptosporangiaceae</taxon>
        <taxon>Nonomuraea</taxon>
    </lineage>
</organism>
<dbReference type="EMBL" id="BAAAHQ010000025">
    <property type="protein sequence ID" value="GAA0939394.1"/>
    <property type="molecule type" value="Genomic_DNA"/>
</dbReference>
<protein>
    <submittedName>
        <fullName evidence="3">Uncharacterized protein</fullName>
    </submittedName>
</protein>
<accession>A0ABN1Q993</accession>
<dbReference type="SUPFAM" id="SSF53850">
    <property type="entry name" value="Periplasmic binding protein-like II"/>
    <property type="match status" value="1"/>
</dbReference>
<keyword evidence="2" id="KW-1133">Transmembrane helix</keyword>
<keyword evidence="2" id="KW-0812">Transmembrane</keyword>
<keyword evidence="2" id="KW-0472">Membrane</keyword>
<name>A0ABN1Q993_9ACTN</name>
<dbReference type="Proteomes" id="UP001501578">
    <property type="component" value="Unassembled WGS sequence"/>
</dbReference>
<comment type="caution">
    <text evidence="3">The sequence shown here is derived from an EMBL/GenBank/DDBJ whole genome shotgun (WGS) entry which is preliminary data.</text>
</comment>
<evidence type="ECO:0000256" key="1">
    <source>
        <dbReference type="SAM" id="MobiDB-lite"/>
    </source>
</evidence>
<feature type="region of interest" description="Disordered" evidence="1">
    <location>
        <begin position="1"/>
        <end position="68"/>
    </location>
</feature>